<accession>A0ABR8WLZ5</accession>
<dbReference type="GO" id="GO:0003942">
    <property type="term" value="F:N-acetyl-gamma-glutamyl-phosphate reductase activity"/>
    <property type="evidence" value="ECO:0007669"/>
    <property type="project" value="UniProtKB-EC"/>
</dbReference>
<comment type="subcellular location">
    <subcellularLocation>
        <location evidence="5">Cytoplasm</location>
    </subcellularLocation>
</comment>
<evidence type="ECO:0000256" key="1">
    <source>
        <dbReference type="ARBA" id="ARBA00022571"/>
    </source>
</evidence>
<keyword evidence="2 5" id="KW-0028">Amino-acid biosynthesis</keyword>
<dbReference type="Pfam" id="PF22698">
    <property type="entry name" value="Semialdhyde_dhC_1"/>
    <property type="match status" value="1"/>
</dbReference>
<evidence type="ECO:0000259" key="7">
    <source>
        <dbReference type="SMART" id="SM00859"/>
    </source>
</evidence>
<evidence type="ECO:0000313" key="8">
    <source>
        <dbReference type="EMBL" id="MBD8017908.1"/>
    </source>
</evidence>
<dbReference type="InterPro" id="IPR000706">
    <property type="entry name" value="AGPR_type-1"/>
</dbReference>
<dbReference type="CDD" id="cd17895">
    <property type="entry name" value="AGPR_1_N"/>
    <property type="match status" value="1"/>
</dbReference>
<feature type="domain" description="Semialdehyde dehydrogenase NAD-binding" evidence="7">
    <location>
        <begin position="5"/>
        <end position="128"/>
    </location>
</feature>
<dbReference type="PANTHER" id="PTHR32338:SF10">
    <property type="entry name" value="N-ACETYL-GAMMA-GLUTAMYL-PHOSPHATE REDUCTASE, CHLOROPLASTIC-RELATED"/>
    <property type="match status" value="1"/>
</dbReference>
<dbReference type="InterPro" id="IPR000534">
    <property type="entry name" value="Semialdehyde_DH_NAD-bd"/>
</dbReference>
<sequence length="324" mass="36395">MEKIKAGIVGGTGFTAGELIRILLYHPNVEISFVTSQSLQGDFISDVHKDLFGETNLKFENLAQPADIIFLCLPHGESKNWLIENEKRIAPDTKIIDLGNDFRVDEEWNDKKFIYGLSEFNKEKIAKSSYIANPGCFATAIQLGILPILKQEKIEKIQCVGITGSTGAGKALHQTLNFNWRSDNISPYKTFIHQHIAEIEKSISLISDTKTEINFIPWRGDFTRGIFVSLMMENDFSQVEIEEIYKYAYKYSKFVFVSASPIDLKQVVNTNKAVVYIEKVGKNLAVHVAIDNLLKGASGQAIQNMNLMFGFNEKAGLNLKPSVF</sequence>
<keyword evidence="1 5" id="KW-0055">Arginine biosynthesis</keyword>
<dbReference type="Proteomes" id="UP000626242">
    <property type="component" value="Unassembled WGS sequence"/>
</dbReference>
<dbReference type="HAMAP" id="MF_00150">
    <property type="entry name" value="ArgC_type1"/>
    <property type="match status" value="1"/>
</dbReference>
<name>A0ABR8WLZ5_9FLAO</name>
<dbReference type="InterPro" id="IPR050085">
    <property type="entry name" value="AGPR"/>
</dbReference>
<keyword evidence="9" id="KW-1185">Reference proteome</keyword>
<keyword evidence="3 5" id="KW-0521">NADP</keyword>
<dbReference type="SMART" id="SM00859">
    <property type="entry name" value="Semialdhyde_dh"/>
    <property type="match status" value="1"/>
</dbReference>
<proteinExistence type="inferred from homology"/>
<evidence type="ECO:0000313" key="9">
    <source>
        <dbReference type="Proteomes" id="UP000626242"/>
    </source>
</evidence>
<organism evidence="8 9">
    <name type="scientific">Kaistella pullorum</name>
    <dbReference type="NCBI Taxonomy" id="2763074"/>
    <lineage>
        <taxon>Bacteria</taxon>
        <taxon>Pseudomonadati</taxon>
        <taxon>Bacteroidota</taxon>
        <taxon>Flavobacteriia</taxon>
        <taxon>Flavobacteriales</taxon>
        <taxon>Weeksellaceae</taxon>
        <taxon>Chryseobacterium group</taxon>
        <taxon>Kaistella</taxon>
    </lineage>
</organism>
<comment type="caution">
    <text evidence="8">The sequence shown here is derived from an EMBL/GenBank/DDBJ whole genome shotgun (WGS) entry which is preliminary data.</text>
</comment>
<reference evidence="8 9" key="1">
    <citation type="submission" date="2020-08" db="EMBL/GenBank/DDBJ databases">
        <title>A Genomic Blueprint of the Chicken Gut Microbiome.</title>
        <authorList>
            <person name="Gilroy R."/>
            <person name="Ravi A."/>
            <person name="Getino M."/>
            <person name="Pursley I."/>
            <person name="Horton D.L."/>
            <person name="Alikhan N.-F."/>
            <person name="Baker D."/>
            <person name="Gharbi K."/>
            <person name="Hall N."/>
            <person name="Watson M."/>
            <person name="Adriaenssens E.M."/>
            <person name="Foster-Nyarko E."/>
            <person name="Jarju S."/>
            <person name="Secka A."/>
            <person name="Antonio M."/>
            <person name="Oren A."/>
            <person name="Chaudhuri R."/>
            <person name="La Ragione R.M."/>
            <person name="Hildebrand F."/>
            <person name="Pallen M.J."/>
        </authorList>
    </citation>
    <scope>NUCLEOTIDE SEQUENCE [LARGE SCALE GENOMIC DNA]</scope>
    <source>
        <strain evidence="8 9">Sa1CVA4</strain>
    </source>
</reference>
<evidence type="ECO:0000256" key="3">
    <source>
        <dbReference type="ARBA" id="ARBA00022857"/>
    </source>
</evidence>
<dbReference type="InterPro" id="IPR036291">
    <property type="entry name" value="NAD(P)-bd_dom_sf"/>
</dbReference>
<dbReference type="SUPFAM" id="SSF51735">
    <property type="entry name" value="NAD(P)-binding Rossmann-fold domains"/>
    <property type="match status" value="1"/>
</dbReference>
<dbReference type="Gene3D" id="3.30.360.10">
    <property type="entry name" value="Dihydrodipicolinate Reductase, domain 2"/>
    <property type="match status" value="1"/>
</dbReference>
<protein>
    <recommendedName>
        <fullName evidence="5">N-acetyl-gamma-glutamyl-phosphate reductase</fullName>
        <shortName evidence="5">AGPR</shortName>
        <ecNumber evidence="5">1.2.1.38</ecNumber>
    </recommendedName>
    <alternativeName>
        <fullName evidence="5">N-acetyl-glutamate semialdehyde dehydrogenase</fullName>
        <shortName evidence="5">NAGSA dehydrogenase</shortName>
    </alternativeName>
</protein>
<dbReference type="RefSeq" id="WP_251833113.1">
    <property type="nucleotide sequence ID" value="NZ_JACSPS010000002.1"/>
</dbReference>
<dbReference type="InterPro" id="IPR058924">
    <property type="entry name" value="AGPR_dimerisation_dom"/>
</dbReference>
<dbReference type="InterPro" id="IPR023013">
    <property type="entry name" value="AGPR_AS"/>
</dbReference>
<dbReference type="PROSITE" id="PS01224">
    <property type="entry name" value="ARGC"/>
    <property type="match status" value="1"/>
</dbReference>
<comment type="catalytic activity">
    <reaction evidence="5">
        <text>N-acetyl-L-glutamate 5-semialdehyde + phosphate + NADP(+) = N-acetyl-L-glutamyl 5-phosphate + NADPH + H(+)</text>
        <dbReference type="Rhea" id="RHEA:21588"/>
        <dbReference type="ChEBI" id="CHEBI:15378"/>
        <dbReference type="ChEBI" id="CHEBI:29123"/>
        <dbReference type="ChEBI" id="CHEBI:43474"/>
        <dbReference type="ChEBI" id="CHEBI:57783"/>
        <dbReference type="ChEBI" id="CHEBI:57936"/>
        <dbReference type="ChEBI" id="CHEBI:58349"/>
        <dbReference type="EC" id="1.2.1.38"/>
    </reaction>
</comment>
<gene>
    <name evidence="5" type="primary">argC</name>
    <name evidence="8" type="ORF">H9628_05440</name>
</gene>
<dbReference type="Pfam" id="PF01118">
    <property type="entry name" value="Semialdhyde_dh"/>
    <property type="match status" value="1"/>
</dbReference>
<comment type="similarity">
    <text evidence="5">Belongs to the NAGSA dehydrogenase family. Type 1 subfamily.</text>
</comment>
<dbReference type="NCBIfam" id="TIGR01850">
    <property type="entry name" value="argC"/>
    <property type="match status" value="1"/>
</dbReference>
<dbReference type="Gene3D" id="3.40.50.720">
    <property type="entry name" value="NAD(P)-binding Rossmann-like Domain"/>
    <property type="match status" value="1"/>
</dbReference>
<evidence type="ECO:0000256" key="4">
    <source>
        <dbReference type="ARBA" id="ARBA00023002"/>
    </source>
</evidence>
<feature type="active site" evidence="5 6">
    <location>
        <position position="136"/>
    </location>
</feature>
<keyword evidence="5" id="KW-0963">Cytoplasm</keyword>
<evidence type="ECO:0000256" key="5">
    <source>
        <dbReference type="HAMAP-Rule" id="MF_00150"/>
    </source>
</evidence>
<dbReference type="EMBL" id="JACSPS010000002">
    <property type="protein sequence ID" value="MBD8017908.1"/>
    <property type="molecule type" value="Genomic_DNA"/>
</dbReference>
<evidence type="ECO:0000256" key="2">
    <source>
        <dbReference type="ARBA" id="ARBA00022605"/>
    </source>
</evidence>
<dbReference type="EC" id="1.2.1.38" evidence="5"/>
<comment type="pathway">
    <text evidence="5">Amino-acid biosynthesis; L-arginine biosynthesis; N(2)-acetyl-L-ornithine from L-glutamate: step 3/4.</text>
</comment>
<dbReference type="SUPFAM" id="SSF55347">
    <property type="entry name" value="Glyceraldehyde-3-phosphate dehydrogenase-like, C-terminal domain"/>
    <property type="match status" value="1"/>
</dbReference>
<comment type="function">
    <text evidence="5">Catalyzes the NADPH-dependent reduction of N-acetyl-5-glutamyl phosphate to yield N-acetyl-L-glutamate 5-semialdehyde.</text>
</comment>
<evidence type="ECO:0000256" key="6">
    <source>
        <dbReference type="PROSITE-ProRule" id="PRU10010"/>
    </source>
</evidence>
<dbReference type="PANTHER" id="PTHR32338">
    <property type="entry name" value="N-ACETYL-GAMMA-GLUTAMYL-PHOSPHATE REDUCTASE, CHLOROPLASTIC-RELATED-RELATED"/>
    <property type="match status" value="1"/>
</dbReference>
<keyword evidence="4 5" id="KW-0560">Oxidoreductase</keyword>